<reference evidence="3" key="1">
    <citation type="journal article" date="2014" name="Science">
        <title>Ancient hybridizations among the ancestral genomes of bread wheat.</title>
        <authorList>
            <consortium name="International Wheat Genome Sequencing Consortium,"/>
            <person name="Marcussen T."/>
            <person name="Sandve S.R."/>
            <person name="Heier L."/>
            <person name="Spannagl M."/>
            <person name="Pfeifer M."/>
            <person name="Jakobsen K.S."/>
            <person name="Wulff B.B."/>
            <person name="Steuernagel B."/>
            <person name="Mayer K.F."/>
            <person name="Olsen O.A."/>
        </authorList>
    </citation>
    <scope>NUCLEOTIDE SEQUENCE [LARGE SCALE GENOMIC DNA]</scope>
    <source>
        <strain evidence="3">cv. AL8/78</strain>
    </source>
</reference>
<feature type="chain" id="PRO_5019387727" evidence="1">
    <location>
        <begin position="24"/>
        <end position="61"/>
    </location>
</feature>
<dbReference type="AlphaFoldDB" id="A0A453L1R4"/>
<evidence type="ECO:0000313" key="2">
    <source>
        <dbReference type="EnsemblPlants" id="AET5Gv20596700.9"/>
    </source>
</evidence>
<name>A0A453L1R4_AEGTS</name>
<reference evidence="2" key="3">
    <citation type="journal article" date="2017" name="Nature">
        <title>Genome sequence of the progenitor of the wheat D genome Aegilops tauschii.</title>
        <authorList>
            <person name="Luo M.C."/>
            <person name="Gu Y.Q."/>
            <person name="Puiu D."/>
            <person name="Wang H."/>
            <person name="Twardziok S.O."/>
            <person name="Deal K.R."/>
            <person name="Huo N."/>
            <person name="Zhu T."/>
            <person name="Wang L."/>
            <person name="Wang Y."/>
            <person name="McGuire P.E."/>
            <person name="Liu S."/>
            <person name="Long H."/>
            <person name="Ramasamy R.K."/>
            <person name="Rodriguez J.C."/>
            <person name="Van S.L."/>
            <person name="Yuan L."/>
            <person name="Wang Z."/>
            <person name="Xia Z."/>
            <person name="Xiao L."/>
            <person name="Anderson O.D."/>
            <person name="Ouyang S."/>
            <person name="Liang Y."/>
            <person name="Zimin A.V."/>
            <person name="Pertea G."/>
            <person name="Qi P."/>
            <person name="Bennetzen J.L."/>
            <person name="Dai X."/>
            <person name="Dawson M.W."/>
            <person name="Muller H.G."/>
            <person name="Kugler K."/>
            <person name="Rivarola-Duarte L."/>
            <person name="Spannagl M."/>
            <person name="Mayer K.F.X."/>
            <person name="Lu F.H."/>
            <person name="Bevan M.W."/>
            <person name="Leroy P."/>
            <person name="Li P."/>
            <person name="You F.M."/>
            <person name="Sun Q."/>
            <person name="Liu Z."/>
            <person name="Lyons E."/>
            <person name="Wicker T."/>
            <person name="Salzberg S.L."/>
            <person name="Devos K.M."/>
            <person name="Dvorak J."/>
        </authorList>
    </citation>
    <scope>NUCLEOTIDE SEQUENCE [LARGE SCALE GENOMIC DNA]</scope>
    <source>
        <strain evidence="2">cv. AL8/78</strain>
    </source>
</reference>
<dbReference type="EnsemblPlants" id="AET5Gv20596700.9">
    <property type="protein sequence ID" value="AET5Gv20596700.9"/>
    <property type="gene ID" value="AET5Gv20596700"/>
</dbReference>
<dbReference type="Proteomes" id="UP000015105">
    <property type="component" value="Chromosome 5D"/>
</dbReference>
<accession>A0A453L1R4</accession>
<keyword evidence="1" id="KW-0732">Signal</keyword>
<keyword evidence="3" id="KW-1185">Reference proteome</keyword>
<reference evidence="2" key="4">
    <citation type="submission" date="2019-03" db="UniProtKB">
        <authorList>
            <consortium name="EnsemblPlants"/>
        </authorList>
    </citation>
    <scope>IDENTIFICATION</scope>
</reference>
<feature type="signal peptide" evidence="1">
    <location>
        <begin position="1"/>
        <end position="23"/>
    </location>
</feature>
<sequence length="61" mass="7021">RMPRIGLLMCSLMLLLERKRVLSGNDSEERHSSNTSSLKFFFRGNTLGVFLNAHFMVSFEV</sequence>
<evidence type="ECO:0000256" key="1">
    <source>
        <dbReference type="SAM" id="SignalP"/>
    </source>
</evidence>
<reference evidence="3" key="2">
    <citation type="journal article" date="2017" name="Nat. Plants">
        <title>The Aegilops tauschii genome reveals multiple impacts of transposons.</title>
        <authorList>
            <person name="Zhao G."/>
            <person name="Zou C."/>
            <person name="Li K."/>
            <person name="Wang K."/>
            <person name="Li T."/>
            <person name="Gao L."/>
            <person name="Zhang X."/>
            <person name="Wang H."/>
            <person name="Yang Z."/>
            <person name="Liu X."/>
            <person name="Jiang W."/>
            <person name="Mao L."/>
            <person name="Kong X."/>
            <person name="Jiao Y."/>
            <person name="Jia J."/>
        </authorList>
    </citation>
    <scope>NUCLEOTIDE SEQUENCE [LARGE SCALE GENOMIC DNA]</scope>
    <source>
        <strain evidence="3">cv. AL8/78</strain>
    </source>
</reference>
<protein>
    <submittedName>
        <fullName evidence="2">Uncharacterized protein</fullName>
    </submittedName>
</protein>
<dbReference type="Gramene" id="AET5Gv20596700.9">
    <property type="protein sequence ID" value="AET5Gv20596700.9"/>
    <property type="gene ID" value="AET5Gv20596700"/>
</dbReference>
<reference evidence="2" key="5">
    <citation type="journal article" date="2021" name="G3 (Bethesda)">
        <title>Aegilops tauschii genome assembly Aet v5.0 features greater sequence contiguity and improved annotation.</title>
        <authorList>
            <person name="Wang L."/>
            <person name="Zhu T."/>
            <person name="Rodriguez J.C."/>
            <person name="Deal K.R."/>
            <person name="Dubcovsky J."/>
            <person name="McGuire P.E."/>
            <person name="Lux T."/>
            <person name="Spannagl M."/>
            <person name="Mayer K.F.X."/>
            <person name="Baldrich P."/>
            <person name="Meyers B.C."/>
            <person name="Huo N."/>
            <person name="Gu Y.Q."/>
            <person name="Zhou H."/>
            <person name="Devos K.M."/>
            <person name="Bennetzen J.L."/>
            <person name="Unver T."/>
            <person name="Budak H."/>
            <person name="Gulick P.J."/>
            <person name="Galiba G."/>
            <person name="Kalapos B."/>
            <person name="Nelson D.R."/>
            <person name="Li P."/>
            <person name="You F.M."/>
            <person name="Luo M.C."/>
            <person name="Dvorak J."/>
        </authorList>
    </citation>
    <scope>NUCLEOTIDE SEQUENCE [LARGE SCALE GENOMIC DNA]</scope>
    <source>
        <strain evidence="2">cv. AL8/78</strain>
    </source>
</reference>
<organism evidence="2 3">
    <name type="scientific">Aegilops tauschii subsp. strangulata</name>
    <name type="common">Goatgrass</name>
    <dbReference type="NCBI Taxonomy" id="200361"/>
    <lineage>
        <taxon>Eukaryota</taxon>
        <taxon>Viridiplantae</taxon>
        <taxon>Streptophyta</taxon>
        <taxon>Embryophyta</taxon>
        <taxon>Tracheophyta</taxon>
        <taxon>Spermatophyta</taxon>
        <taxon>Magnoliopsida</taxon>
        <taxon>Liliopsida</taxon>
        <taxon>Poales</taxon>
        <taxon>Poaceae</taxon>
        <taxon>BOP clade</taxon>
        <taxon>Pooideae</taxon>
        <taxon>Triticodae</taxon>
        <taxon>Triticeae</taxon>
        <taxon>Triticinae</taxon>
        <taxon>Aegilops</taxon>
    </lineage>
</organism>
<proteinExistence type="predicted"/>
<evidence type="ECO:0000313" key="3">
    <source>
        <dbReference type="Proteomes" id="UP000015105"/>
    </source>
</evidence>